<proteinExistence type="predicted"/>
<reference evidence="1 2" key="2">
    <citation type="journal article" date="2017" name="Nature">
        <title>The Apostasia genome and the evolution of orchids.</title>
        <authorList>
            <person name="Zhang G.Q."/>
            <person name="Liu K.W."/>
            <person name="Li Z."/>
            <person name="Lohaus R."/>
            <person name="Hsiao Y.Y."/>
            <person name="Niu S.C."/>
            <person name="Wang J.Y."/>
            <person name="Lin Y.C."/>
            <person name="Xu Q."/>
            <person name="Chen L.J."/>
            <person name="Yoshida K."/>
            <person name="Fujiwara S."/>
            <person name="Wang Z.W."/>
            <person name="Zhang Y.Q."/>
            <person name="Mitsuda N."/>
            <person name="Wang M."/>
            <person name="Liu G.H."/>
            <person name="Pecoraro L."/>
            <person name="Huang H.X."/>
            <person name="Xiao X.J."/>
            <person name="Lin M."/>
            <person name="Wu X.Y."/>
            <person name="Wu W.L."/>
            <person name="Chen Y.Y."/>
            <person name="Chang S.B."/>
            <person name="Sakamoto S."/>
            <person name="Ohme-Takagi M."/>
            <person name="Yagi M."/>
            <person name="Zeng S.J."/>
            <person name="Shen C.Y."/>
            <person name="Yeh C.M."/>
            <person name="Luo Y.B."/>
            <person name="Tsai W.C."/>
            <person name="Van de Peer Y."/>
            <person name="Liu Z.J."/>
        </authorList>
    </citation>
    <scope>NUCLEOTIDE SEQUENCE [LARGE SCALE GENOMIC DNA]</scope>
    <source>
        <tissue evidence="1">The whole plant</tissue>
    </source>
</reference>
<dbReference type="AlphaFoldDB" id="A0A2I0X840"/>
<dbReference type="EMBL" id="KZ502064">
    <property type="protein sequence ID" value="PKU84085.1"/>
    <property type="molecule type" value="Genomic_DNA"/>
</dbReference>
<evidence type="ECO:0000313" key="2">
    <source>
        <dbReference type="Proteomes" id="UP000233837"/>
    </source>
</evidence>
<dbReference type="SUPFAM" id="SSF56219">
    <property type="entry name" value="DNase I-like"/>
    <property type="match status" value="1"/>
</dbReference>
<dbReference type="Proteomes" id="UP000233837">
    <property type="component" value="Unassembled WGS sequence"/>
</dbReference>
<evidence type="ECO:0000313" key="1">
    <source>
        <dbReference type="EMBL" id="PKU84085.1"/>
    </source>
</evidence>
<dbReference type="InterPro" id="IPR036691">
    <property type="entry name" value="Endo/exonu/phosph_ase_sf"/>
</dbReference>
<dbReference type="PANTHER" id="PTHR33710">
    <property type="entry name" value="BNAC02G09200D PROTEIN"/>
    <property type="match status" value="1"/>
</dbReference>
<accession>A0A2I0X840</accession>
<gene>
    <name evidence="1" type="ORF">MA16_Dca010371</name>
</gene>
<protein>
    <submittedName>
        <fullName evidence="1">Uncharacterized protein</fullName>
    </submittedName>
</protein>
<keyword evidence="2" id="KW-1185">Reference proteome</keyword>
<dbReference type="PANTHER" id="PTHR33710:SF71">
    <property type="entry name" value="ENDONUCLEASE_EXONUCLEASE_PHOSPHATASE DOMAIN-CONTAINING PROTEIN"/>
    <property type="match status" value="1"/>
</dbReference>
<name>A0A2I0X840_9ASPA</name>
<sequence length="107" mass="12402">MKKSGGTPLSYKLGEFNSMVFNAGLHDLSYVGHFFTWHNQQTHNPIHIKLDRVLINDNWLNSFPNSYYIVEDPDCSDHSPLILVNSPSVNKGHRFMFKNYCLKNPDF</sequence>
<dbReference type="Gene3D" id="3.60.10.10">
    <property type="entry name" value="Endonuclease/exonuclease/phosphatase"/>
    <property type="match status" value="1"/>
</dbReference>
<reference evidence="1 2" key="1">
    <citation type="journal article" date="2016" name="Sci. Rep.">
        <title>The Dendrobium catenatum Lindl. genome sequence provides insights into polysaccharide synthase, floral development and adaptive evolution.</title>
        <authorList>
            <person name="Zhang G.Q."/>
            <person name="Xu Q."/>
            <person name="Bian C."/>
            <person name="Tsai W.C."/>
            <person name="Yeh C.M."/>
            <person name="Liu K.W."/>
            <person name="Yoshida K."/>
            <person name="Zhang L.S."/>
            <person name="Chang S.B."/>
            <person name="Chen F."/>
            <person name="Shi Y."/>
            <person name="Su Y.Y."/>
            <person name="Zhang Y.Q."/>
            <person name="Chen L.J."/>
            <person name="Yin Y."/>
            <person name="Lin M."/>
            <person name="Huang H."/>
            <person name="Deng H."/>
            <person name="Wang Z.W."/>
            <person name="Zhu S.L."/>
            <person name="Zhao X."/>
            <person name="Deng C."/>
            <person name="Niu S.C."/>
            <person name="Huang J."/>
            <person name="Wang M."/>
            <person name="Liu G.H."/>
            <person name="Yang H.J."/>
            <person name="Xiao X.J."/>
            <person name="Hsiao Y.Y."/>
            <person name="Wu W.L."/>
            <person name="Chen Y.Y."/>
            <person name="Mitsuda N."/>
            <person name="Ohme-Takagi M."/>
            <person name="Luo Y.B."/>
            <person name="Van de Peer Y."/>
            <person name="Liu Z.J."/>
        </authorList>
    </citation>
    <scope>NUCLEOTIDE SEQUENCE [LARGE SCALE GENOMIC DNA]</scope>
    <source>
        <tissue evidence="1">The whole plant</tissue>
    </source>
</reference>
<organism evidence="1 2">
    <name type="scientific">Dendrobium catenatum</name>
    <dbReference type="NCBI Taxonomy" id="906689"/>
    <lineage>
        <taxon>Eukaryota</taxon>
        <taxon>Viridiplantae</taxon>
        <taxon>Streptophyta</taxon>
        <taxon>Embryophyta</taxon>
        <taxon>Tracheophyta</taxon>
        <taxon>Spermatophyta</taxon>
        <taxon>Magnoliopsida</taxon>
        <taxon>Liliopsida</taxon>
        <taxon>Asparagales</taxon>
        <taxon>Orchidaceae</taxon>
        <taxon>Epidendroideae</taxon>
        <taxon>Malaxideae</taxon>
        <taxon>Dendrobiinae</taxon>
        <taxon>Dendrobium</taxon>
    </lineage>
</organism>